<feature type="transmembrane region" description="Helical" evidence="6">
    <location>
        <begin position="302"/>
        <end position="324"/>
    </location>
</feature>
<feature type="compositionally biased region" description="Basic residues" evidence="5">
    <location>
        <begin position="1"/>
        <end position="12"/>
    </location>
</feature>
<feature type="region of interest" description="Disordered" evidence="5">
    <location>
        <begin position="490"/>
        <end position="514"/>
    </location>
</feature>
<evidence type="ECO:0000256" key="5">
    <source>
        <dbReference type="SAM" id="MobiDB-lite"/>
    </source>
</evidence>
<comment type="subcellular location">
    <subcellularLocation>
        <location evidence="4">Cell membrane</location>
    </subcellularLocation>
    <subcellularLocation>
        <location evidence="1">Membrane</location>
        <topology evidence="1">Multi-pass membrane protein</topology>
    </subcellularLocation>
</comment>
<dbReference type="InterPro" id="IPR004995">
    <property type="entry name" value="Spore_Ger"/>
</dbReference>
<keyword evidence="3 4" id="KW-0472">Membrane</keyword>
<evidence type="ECO:0000313" key="7">
    <source>
        <dbReference type="EMBL" id="MRX54488.1"/>
    </source>
</evidence>
<dbReference type="PIRSF" id="PIRSF005690">
    <property type="entry name" value="GerBA"/>
    <property type="match status" value="1"/>
</dbReference>
<keyword evidence="6" id="KW-0812">Transmembrane</keyword>
<organism evidence="7 8">
    <name type="scientific">Metabacillus idriensis</name>
    <dbReference type="NCBI Taxonomy" id="324768"/>
    <lineage>
        <taxon>Bacteria</taxon>
        <taxon>Bacillati</taxon>
        <taxon>Bacillota</taxon>
        <taxon>Bacilli</taxon>
        <taxon>Bacillales</taxon>
        <taxon>Bacillaceae</taxon>
        <taxon>Metabacillus</taxon>
    </lineage>
</organism>
<dbReference type="Pfam" id="PF03323">
    <property type="entry name" value="GerA"/>
    <property type="match status" value="1"/>
</dbReference>
<dbReference type="InterPro" id="IPR050768">
    <property type="entry name" value="UPF0353/GerABKA_families"/>
</dbReference>
<keyword evidence="6" id="KW-1133">Transmembrane helix</keyword>
<comment type="caution">
    <text evidence="7">The sequence shown here is derived from an EMBL/GenBank/DDBJ whole genome shotgun (WGS) entry which is preliminary data.</text>
</comment>
<dbReference type="PANTHER" id="PTHR22550">
    <property type="entry name" value="SPORE GERMINATION PROTEIN"/>
    <property type="match status" value="1"/>
</dbReference>
<accession>A0A6I2M8P9</accession>
<reference evidence="7 8" key="1">
    <citation type="submission" date="2019-11" db="EMBL/GenBank/DDBJ databases">
        <title>Bacillus idriensis genome.</title>
        <authorList>
            <person name="Konopka E.N."/>
            <person name="Newman J.D."/>
        </authorList>
    </citation>
    <scope>NUCLEOTIDE SEQUENCE [LARGE SCALE GENOMIC DNA]</scope>
    <source>
        <strain evidence="7 8">DSM 19097</strain>
    </source>
</reference>
<sequence length="514" mass="57916">MFSLFKKKKQSKQKAQQPKNTAPPKDTNIPVSSHFNVNIAKILTHLDHTDDLGQRKIMFKGKQGLLLYFVPLMKSDKINQDIIAPLQHAESEVVEDVVAIASISKTKDIHEAIHFLCKGKCLLLLEDLDCIYAFDSAIHEARSVEQTQNEKVVRGSHEGFTENMDINLNLIRQRILDGSLVVKYLEIGNISRTRVAVLYINHLTNKELIEKVLTRLKSIKIDAVDTPGIIEESIEDSPYSLFPQILSTERPDKVVSNLFEGRVVILPTGSSSALIAPVNFFSFFQTPEDYNSRWIFGSFYRLIRILGFFISISLPALYIATISYHYELIPNDLILTVKSSLENVPLPPIAEALLMVIILELLREAALRLPTSISQTIGVVGGLVIGTAIVEANLVSNMMIIVIALTAIASFVVPSNEMSTALRLVSFPMMFGAAIFGYLGIVFIFVIILMHLSLLESFGTPYFYPLAPMQFDNLKDSVLRMHHWYMNDRPKDTSPQKVRRQNSLRNWSKHENES</sequence>
<protein>
    <submittedName>
        <fullName evidence="7">Spore germination protein</fullName>
    </submittedName>
</protein>
<feature type="transmembrane region" description="Helical" evidence="6">
    <location>
        <begin position="369"/>
        <end position="389"/>
    </location>
</feature>
<dbReference type="PANTHER" id="PTHR22550:SF5">
    <property type="entry name" value="LEUCINE ZIPPER PROTEIN 4"/>
    <property type="match status" value="1"/>
</dbReference>
<feature type="transmembrane region" description="Helical" evidence="6">
    <location>
        <begin position="425"/>
        <end position="452"/>
    </location>
</feature>
<dbReference type="AlphaFoldDB" id="A0A6I2M8P9"/>
<name>A0A6I2M8P9_9BACI</name>
<comment type="similarity">
    <text evidence="2 4">Belongs to the GerABKA family.</text>
</comment>
<evidence type="ECO:0000256" key="4">
    <source>
        <dbReference type="PIRNR" id="PIRNR005690"/>
    </source>
</evidence>
<dbReference type="EMBL" id="WKKF01000002">
    <property type="protein sequence ID" value="MRX54488.1"/>
    <property type="molecule type" value="Genomic_DNA"/>
</dbReference>
<evidence type="ECO:0000256" key="1">
    <source>
        <dbReference type="ARBA" id="ARBA00004141"/>
    </source>
</evidence>
<feature type="transmembrane region" description="Helical" evidence="6">
    <location>
        <begin position="395"/>
        <end position="413"/>
    </location>
</feature>
<proteinExistence type="inferred from homology"/>
<keyword evidence="8" id="KW-1185">Reference proteome</keyword>
<dbReference type="RefSeq" id="WP_083328232.1">
    <property type="nucleotide sequence ID" value="NZ_CAJFZX010000012.1"/>
</dbReference>
<evidence type="ECO:0000313" key="8">
    <source>
        <dbReference type="Proteomes" id="UP000441585"/>
    </source>
</evidence>
<dbReference type="GO" id="GO:0005886">
    <property type="term" value="C:plasma membrane"/>
    <property type="evidence" value="ECO:0007669"/>
    <property type="project" value="UniProtKB-SubCell"/>
</dbReference>
<evidence type="ECO:0000256" key="2">
    <source>
        <dbReference type="ARBA" id="ARBA00005278"/>
    </source>
</evidence>
<evidence type="ECO:0000256" key="3">
    <source>
        <dbReference type="ARBA" id="ARBA00023136"/>
    </source>
</evidence>
<feature type="region of interest" description="Disordered" evidence="5">
    <location>
        <begin position="1"/>
        <end position="30"/>
    </location>
</feature>
<gene>
    <name evidence="7" type="ORF">GJU41_10940</name>
</gene>
<evidence type="ECO:0000256" key="6">
    <source>
        <dbReference type="SAM" id="Phobius"/>
    </source>
</evidence>
<dbReference type="GO" id="GO:0009847">
    <property type="term" value="P:spore germination"/>
    <property type="evidence" value="ECO:0007669"/>
    <property type="project" value="UniProtKB-UniRule"/>
</dbReference>
<dbReference type="Proteomes" id="UP000441585">
    <property type="component" value="Unassembled WGS sequence"/>
</dbReference>